<comment type="caution">
    <text evidence="10">The sequence shown here is derived from an EMBL/GenBank/DDBJ whole genome shotgun (WGS) entry which is preliminary data.</text>
</comment>
<reference evidence="10 11" key="1">
    <citation type="submission" date="2023-08" db="EMBL/GenBank/DDBJ databases">
        <title>Black Yeasts Isolated from many extreme environments.</title>
        <authorList>
            <person name="Coleine C."/>
            <person name="Stajich J.E."/>
            <person name="Selbmann L."/>
        </authorList>
    </citation>
    <scope>NUCLEOTIDE SEQUENCE [LARGE SCALE GENOMIC DNA]</scope>
    <source>
        <strain evidence="10 11">CCFEE 5885</strain>
    </source>
</reference>
<keyword evidence="6" id="KW-0325">Glycoprotein</keyword>
<dbReference type="PIRSF" id="PIRSF016302">
    <property type="entry name" value="Man_a_manosd"/>
    <property type="match status" value="1"/>
</dbReference>
<gene>
    <name evidence="10" type="ORF">LTR24_008608</name>
</gene>
<dbReference type="InterPro" id="IPR014480">
    <property type="entry name" value="Mannan-1_6-alpha_mannosidase"/>
</dbReference>
<evidence type="ECO:0000256" key="3">
    <source>
        <dbReference type="ARBA" id="ARBA00012350"/>
    </source>
</evidence>
<keyword evidence="7 8" id="KW-0326">Glycosidase</keyword>
<dbReference type="SUPFAM" id="SSF48208">
    <property type="entry name" value="Six-hairpin glycosidases"/>
    <property type="match status" value="1"/>
</dbReference>
<dbReference type="InterPro" id="IPR005198">
    <property type="entry name" value="Glyco_hydro_76"/>
</dbReference>
<feature type="chain" id="PRO_5046341583" description="Mannan endo-1,6-alpha-mannosidase" evidence="9">
    <location>
        <begin position="26"/>
        <end position="403"/>
    </location>
</feature>
<comment type="similarity">
    <text evidence="2 8">Belongs to the glycosyl hydrolase 76 family.</text>
</comment>
<keyword evidence="11" id="KW-1185">Reference proteome</keyword>
<dbReference type="PANTHER" id="PTHR12145:SF36">
    <property type="entry name" value="MANNAN ENDO-1,6-ALPHA-MANNOSIDASE DCW1"/>
    <property type="match status" value="1"/>
</dbReference>
<evidence type="ECO:0000256" key="9">
    <source>
        <dbReference type="SAM" id="SignalP"/>
    </source>
</evidence>
<evidence type="ECO:0000313" key="11">
    <source>
        <dbReference type="Proteomes" id="UP001345013"/>
    </source>
</evidence>
<dbReference type="Proteomes" id="UP001345013">
    <property type="component" value="Unassembled WGS sequence"/>
</dbReference>
<dbReference type="PANTHER" id="PTHR12145">
    <property type="entry name" value="MANNAN ENDO-1,6-ALPHA-MANNOSIDASE DCW1"/>
    <property type="match status" value="1"/>
</dbReference>
<sequence length="403" mass="44923">MASPLTFSWKSKLLSVLLCCLAVHAAIELNVDDDASIRNAAATAAYGLQSWYNGNQTGGVLGKFPYPPFYWWLSGAVWGGMVEYQQYTGDESYFNVTYEALVSQISPTYNYLPIAEKFDEGNDDVAFWAFGAMSAAEYGWPEPPEPYPTWVGVCDNVFNDFVARWYFANDTCGGGLKWQIFESSAGYTYKNSISNGGFFQLAARLYRHTGNETYYEWAKEVWNWSTTLGFIADTGNGYVVYDGAAEPLNCTEFDHTLWSYNLGVYLHGTAVLANVTNNESNNWTAQTIGLLDGVRYFISPFSNATNIMYEQACATRWNCNVDQFSFKAYLSRWMAQTSILVPSTAEKVRQILRTSAEAAVKTCVDGDDGVVCGARWYLGAWDGTLGVGQSLSVLEVIYNLLVR</sequence>
<keyword evidence="5 8" id="KW-0378">Hydrolase</keyword>
<dbReference type="EC" id="3.2.1.101" evidence="3 8"/>
<organism evidence="10 11">
    <name type="scientific">Lithohypha guttulata</name>
    <dbReference type="NCBI Taxonomy" id="1690604"/>
    <lineage>
        <taxon>Eukaryota</taxon>
        <taxon>Fungi</taxon>
        <taxon>Dikarya</taxon>
        <taxon>Ascomycota</taxon>
        <taxon>Pezizomycotina</taxon>
        <taxon>Eurotiomycetes</taxon>
        <taxon>Chaetothyriomycetidae</taxon>
        <taxon>Chaetothyriales</taxon>
        <taxon>Trichomeriaceae</taxon>
        <taxon>Lithohypha</taxon>
    </lineage>
</organism>
<dbReference type="EMBL" id="JAVRRG010000154">
    <property type="protein sequence ID" value="KAK5080199.1"/>
    <property type="molecule type" value="Genomic_DNA"/>
</dbReference>
<feature type="signal peptide" evidence="9">
    <location>
        <begin position="1"/>
        <end position="25"/>
    </location>
</feature>
<keyword evidence="4 9" id="KW-0732">Signal</keyword>
<evidence type="ECO:0000256" key="5">
    <source>
        <dbReference type="ARBA" id="ARBA00022801"/>
    </source>
</evidence>
<proteinExistence type="inferred from homology"/>
<dbReference type="Pfam" id="PF03663">
    <property type="entry name" value="Glyco_hydro_76"/>
    <property type="match status" value="1"/>
</dbReference>
<evidence type="ECO:0000256" key="4">
    <source>
        <dbReference type="ARBA" id="ARBA00022729"/>
    </source>
</evidence>
<evidence type="ECO:0000256" key="2">
    <source>
        <dbReference type="ARBA" id="ARBA00009699"/>
    </source>
</evidence>
<dbReference type="Gene3D" id="1.50.10.20">
    <property type="match status" value="1"/>
</dbReference>
<evidence type="ECO:0000256" key="6">
    <source>
        <dbReference type="ARBA" id="ARBA00023180"/>
    </source>
</evidence>
<comment type="catalytic activity">
    <reaction evidence="1 8">
        <text>Random hydrolysis of (1-&gt;6)-alpha-D-mannosidic linkages in unbranched (1-&gt;6)-mannans.</text>
        <dbReference type="EC" id="3.2.1.101"/>
    </reaction>
</comment>
<protein>
    <recommendedName>
        <fullName evidence="3 8">Mannan endo-1,6-alpha-mannosidase</fullName>
        <ecNumber evidence="3 8">3.2.1.101</ecNumber>
    </recommendedName>
</protein>
<evidence type="ECO:0000256" key="7">
    <source>
        <dbReference type="ARBA" id="ARBA00023295"/>
    </source>
</evidence>
<name>A0ABR0JZH5_9EURO</name>
<evidence type="ECO:0000256" key="8">
    <source>
        <dbReference type="PIRNR" id="PIRNR016302"/>
    </source>
</evidence>
<evidence type="ECO:0000313" key="10">
    <source>
        <dbReference type="EMBL" id="KAK5080199.1"/>
    </source>
</evidence>
<dbReference type="InterPro" id="IPR008928">
    <property type="entry name" value="6-hairpin_glycosidase_sf"/>
</dbReference>
<evidence type="ECO:0000256" key="1">
    <source>
        <dbReference type="ARBA" id="ARBA00001452"/>
    </source>
</evidence>
<accession>A0ABR0JZH5</accession>